<dbReference type="Proteomes" id="UP000016587">
    <property type="component" value="Chromosome"/>
</dbReference>
<proteinExistence type="predicted"/>
<dbReference type="PANTHER" id="PTHR33495:SF2">
    <property type="entry name" value="ANTI-SIGMA FACTOR ANTAGONIST TM_1081-RELATED"/>
    <property type="match status" value="1"/>
</dbReference>
<reference evidence="2 3" key="1">
    <citation type="journal article" date="2013" name="J. Bacteriol.">
        <title>Roles of HynAB and Ech, the only two hydrogenases found in the model sulfate reducer Desulfovibrio gigas.</title>
        <authorList>
            <person name="Morais-Silva F.O."/>
            <person name="Santos C.I."/>
            <person name="Rodrigues R."/>
            <person name="Pereira I.A."/>
            <person name="Rodrigues-Pousada C."/>
        </authorList>
    </citation>
    <scope>NUCLEOTIDE SEQUENCE [LARGE SCALE GENOMIC DNA]</scope>
    <source>
        <strain evidence="3">ATCC 19364 / DSM 1382 / NCIMB 9332 / VKM B-1759</strain>
    </source>
</reference>
<dbReference type="Pfam" id="PF01740">
    <property type="entry name" value="STAS"/>
    <property type="match status" value="1"/>
</dbReference>
<dbReference type="GO" id="GO:0043856">
    <property type="term" value="F:anti-sigma factor antagonist activity"/>
    <property type="evidence" value="ECO:0007669"/>
    <property type="project" value="TreeGrafter"/>
</dbReference>
<feature type="domain" description="STAS" evidence="1">
    <location>
        <begin position="2"/>
        <end position="115"/>
    </location>
</feature>
<dbReference type="AlphaFoldDB" id="T2G7D0"/>
<name>T2G7D0_MEGG1</name>
<dbReference type="PROSITE" id="PS50801">
    <property type="entry name" value="STAS"/>
    <property type="match status" value="1"/>
</dbReference>
<dbReference type="EMBL" id="CP006585">
    <property type="protein sequence ID" value="AGW12041.1"/>
    <property type="molecule type" value="Genomic_DNA"/>
</dbReference>
<protein>
    <submittedName>
        <fullName evidence="2">Putative anti-sigma-factor antagonist</fullName>
    </submittedName>
</protein>
<dbReference type="OrthoDB" id="5471473at2"/>
<dbReference type="eggNOG" id="COG1366">
    <property type="taxonomic scope" value="Bacteria"/>
</dbReference>
<evidence type="ECO:0000259" key="1">
    <source>
        <dbReference type="PROSITE" id="PS50801"/>
    </source>
</evidence>
<accession>T2G7D0</accession>
<dbReference type="InterPro" id="IPR002645">
    <property type="entry name" value="STAS_dom"/>
</dbReference>
<evidence type="ECO:0000313" key="3">
    <source>
        <dbReference type="Proteomes" id="UP000016587"/>
    </source>
</evidence>
<dbReference type="SUPFAM" id="SSF52091">
    <property type="entry name" value="SpoIIaa-like"/>
    <property type="match status" value="1"/>
</dbReference>
<dbReference type="CDD" id="cd07043">
    <property type="entry name" value="STAS_anti-anti-sigma_factors"/>
    <property type="match status" value="1"/>
</dbReference>
<keyword evidence="3" id="KW-1185">Reference proteome</keyword>
<dbReference type="PANTHER" id="PTHR33495">
    <property type="entry name" value="ANTI-SIGMA FACTOR ANTAGONIST TM_1081-RELATED-RELATED"/>
    <property type="match status" value="1"/>
</dbReference>
<dbReference type="RefSeq" id="WP_021758614.1">
    <property type="nucleotide sequence ID" value="NC_022444.1"/>
</dbReference>
<dbReference type="InterPro" id="IPR036513">
    <property type="entry name" value="STAS_dom_sf"/>
</dbReference>
<reference evidence="3" key="2">
    <citation type="submission" date="2013-07" db="EMBL/GenBank/DDBJ databases">
        <authorList>
            <person name="Morais-Silva F.O."/>
            <person name="Rezende A.M."/>
            <person name="Pimentel C."/>
            <person name="Resende D.M."/>
            <person name="Santos C.I."/>
            <person name="Clemente C."/>
            <person name="de Oliveira L.M."/>
            <person name="da Silva S.M."/>
            <person name="Costa D.A."/>
            <person name="Varela-Raposo A."/>
            <person name="Horacio E.C.A."/>
            <person name="Matos M."/>
            <person name="Flores O."/>
            <person name="Ruiz J.C."/>
            <person name="Rodrigues-Pousada C."/>
        </authorList>
    </citation>
    <scope>NUCLEOTIDE SEQUENCE [LARGE SCALE GENOMIC DNA]</scope>
    <source>
        <strain evidence="3">ATCC 19364 / DSM 1382 / NCIMB 9332 / VKM B-1759</strain>
    </source>
</reference>
<sequence length="117" mass="12957">MHPPHLRRVNASLLVILPDHLPAETIPALKREMEDAVGQAWLAQVVFDLQRAVFVDSSGIGLMVAARHWTNARGKELYLYRPGVHVLKALGLVHLTDAFTIVDTSQDLDTLLAFAPQ</sequence>
<dbReference type="KEGG" id="dgg:DGI_0104"/>
<gene>
    <name evidence="2" type="ORF">DGI_0104</name>
</gene>
<dbReference type="STRING" id="1121448.DGI_0104"/>
<dbReference type="HOGENOM" id="CLU_115403_7_1_7"/>
<dbReference type="PATRIC" id="fig|1121448.10.peg.103"/>
<dbReference type="Gene3D" id="3.30.750.24">
    <property type="entry name" value="STAS domain"/>
    <property type="match status" value="1"/>
</dbReference>
<evidence type="ECO:0000313" key="2">
    <source>
        <dbReference type="EMBL" id="AGW12041.1"/>
    </source>
</evidence>
<organism evidence="2 3">
    <name type="scientific">Megalodesulfovibrio gigas (strain ATCC 19364 / DSM 1382 / NCIMB 9332 / VKM B-1759)</name>
    <name type="common">Desulfovibrio gigas</name>
    <dbReference type="NCBI Taxonomy" id="1121448"/>
    <lineage>
        <taxon>Bacteria</taxon>
        <taxon>Pseudomonadati</taxon>
        <taxon>Thermodesulfobacteriota</taxon>
        <taxon>Desulfovibrionia</taxon>
        <taxon>Desulfovibrionales</taxon>
        <taxon>Desulfovibrionaceae</taxon>
        <taxon>Megalodesulfovibrio</taxon>
    </lineage>
</organism>